<dbReference type="Pfam" id="PF00704">
    <property type="entry name" value="Glyco_hydro_18"/>
    <property type="match status" value="1"/>
</dbReference>
<evidence type="ECO:0000256" key="10">
    <source>
        <dbReference type="ARBA" id="ARBA00023295"/>
    </source>
</evidence>
<sequence>MLFQAALIATGVWSVLAPCYALEGETRAPGPGRLAVYWGSESGSTTLDDVCSDSSYNIVNLAFLNYFFSAGGYPATSIGDLGGPSTAQREAGATGLQDGSSLISAMKACQSAGKLLFLSLGGANSYADVTLDSDAQGEQMADTLWNLFLGGDSALRPFGDVKLDGIDLDNESSDHTGYLAMIRRLRSHYSSDSSKAYYLSAAPRCSFREASQWLDVYRQADLVWVQFYGCGQSSVAQRSFAEAVANWAGGIGGAQLFIGALASGDDDAGDTAGYVDANTLVASVQSVKGMGLGNYGGVMLWDAQLAVDNGNYQKQIAGSV</sequence>
<evidence type="ECO:0000256" key="7">
    <source>
        <dbReference type="ARBA" id="ARBA00023024"/>
    </source>
</evidence>
<dbReference type="OrthoDB" id="2425929at2759"/>
<dbReference type="AlphaFoldDB" id="A0A179GAW2"/>
<proteinExistence type="inferred from homology"/>
<evidence type="ECO:0000256" key="1">
    <source>
        <dbReference type="ARBA" id="ARBA00000822"/>
    </source>
</evidence>
<dbReference type="EC" id="3.2.1.14" evidence="3"/>
<dbReference type="Gene3D" id="3.20.20.80">
    <property type="entry name" value="Glycosidases"/>
    <property type="match status" value="1"/>
</dbReference>
<comment type="similarity">
    <text evidence="13">Belongs to the glycosyl hydrolase 18 family.</text>
</comment>
<keyword evidence="9" id="KW-0119">Carbohydrate metabolism</keyword>
<dbReference type="PROSITE" id="PS01095">
    <property type="entry name" value="GH18_1"/>
    <property type="match status" value="1"/>
</dbReference>
<keyword evidence="11" id="KW-0624">Polysaccharide degradation</keyword>
<keyword evidence="7" id="KW-0146">Chitin degradation</keyword>
<dbReference type="GO" id="GO:0008843">
    <property type="term" value="F:endochitinase activity"/>
    <property type="evidence" value="ECO:0007669"/>
    <property type="project" value="UniProtKB-EC"/>
</dbReference>
<dbReference type="GO" id="GO:0008061">
    <property type="term" value="F:chitin binding"/>
    <property type="evidence" value="ECO:0007669"/>
    <property type="project" value="UniProtKB-KW"/>
</dbReference>
<keyword evidence="6 12" id="KW-0378">Hydrolase</keyword>
<dbReference type="GO" id="GO:0000272">
    <property type="term" value="P:polysaccharide catabolic process"/>
    <property type="evidence" value="ECO:0007669"/>
    <property type="project" value="UniProtKB-KW"/>
</dbReference>
<evidence type="ECO:0000256" key="12">
    <source>
        <dbReference type="RuleBase" id="RU000489"/>
    </source>
</evidence>
<organism evidence="16 17">
    <name type="scientific">Purpureocillium lilacinum</name>
    <name type="common">Paecilomyces lilacinus</name>
    <dbReference type="NCBI Taxonomy" id="33203"/>
    <lineage>
        <taxon>Eukaryota</taxon>
        <taxon>Fungi</taxon>
        <taxon>Dikarya</taxon>
        <taxon>Ascomycota</taxon>
        <taxon>Pezizomycotina</taxon>
        <taxon>Sordariomycetes</taxon>
        <taxon>Hypocreomycetidae</taxon>
        <taxon>Hypocreales</taxon>
        <taxon>Ophiocordycipitaceae</taxon>
        <taxon>Purpureocillium</taxon>
    </lineage>
</organism>
<evidence type="ECO:0000313" key="16">
    <source>
        <dbReference type="EMBL" id="OAQ74658.1"/>
    </source>
</evidence>
<keyword evidence="10 12" id="KW-0326">Glycosidase</keyword>
<gene>
    <name evidence="16" type="ORF">VFPBJ_09953</name>
</gene>
<evidence type="ECO:0000256" key="4">
    <source>
        <dbReference type="ARBA" id="ARBA00022525"/>
    </source>
</evidence>
<dbReference type="PROSITE" id="PS51910">
    <property type="entry name" value="GH18_2"/>
    <property type="match status" value="1"/>
</dbReference>
<comment type="caution">
    <text evidence="16">The sequence shown here is derived from an EMBL/GenBank/DDBJ whole genome shotgun (WGS) entry which is preliminary data.</text>
</comment>
<dbReference type="InterPro" id="IPR001223">
    <property type="entry name" value="Glyco_hydro18_cat"/>
</dbReference>
<dbReference type="EMBL" id="LSBH01000009">
    <property type="protein sequence ID" value="OAQ74658.1"/>
    <property type="molecule type" value="Genomic_DNA"/>
</dbReference>
<evidence type="ECO:0000256" key="13">
    <source>
        <dbReference type="RuleBase" id="RU004453"/>
    </source>
</evidence>
<evidence type="ECO:0000256" key="5">
    <source>
        <dbReference type="ARBA" id="ARBA00022669"/>
    </source>
</evidence>
<feature type="signal peptide" evidence="14">
    <location>
        <begin position="1"/>
        <end position="21"/>
    </location>
</feature>
<reference evidence="16 17" key="1">
    <citation type="submission" date="2016-01" db="EMBL/GenBank/DDBJ databases">
        <title>Biosynthesis of antibiotic leucinostatins and their inhibition on Phytophthora in bio-control Purpureocillium lilacinum.</title>
        <authorList>
            <person name="Wang G."/>
            <person name="Liu Z."/>
            <person name="Lin R."/>
            <person name="Li E."/>
            <person name="Mao Z."/>
            <person name="Ling J."/>
            <person name="Yin W."/>
            <person name="Xie B."/>
        </authorList>
    </citation>
    <scope>NUCLEOTIDE SEQUENCE [LARGE SCALE GENOMIC DNA]</scope>
    <source>
        <strain evidence="16">PLBJ-1</strain>
    </source>
</reference>
<dbReference type="Proteomes" id="UP000078240">
    <property type="component" value="Unassembled WGS sequence"/>
</dbReference>
<evidence type="ECO:0000256" key="14">
    <source>
        <dbReference type="SAM" id="SignalP"/>
    </source>
</evidence>
<keyword evidence="5" id="KW-0147">Chitin-binding</keyword>
<dbReference type="SUPFAM" id="SSF51445">
    <property type="entry name" value="(Trans)glycosidases"/>
    <property type="match status" value="1"/>
</dbReference>
<accession>A0A179GAW2</accession>
<keyword evidence="14" id="KW-0732">Signal</keyword>
<dbReference type="InterPro" id="IPR001579">
    <property type="entry name" value="Glyco_hydro_18_chit_AS"/>
</dbReference>
<feature type="chain" id="PRO_5043136930" description="chitinase" evidence="14">
    <location>
        <begin position="22"/>
        <end position="320"/>
    </location>
</feature>
<dbReference type="PANTHER" id="PTHR45708:SF49">
    <property type="entry name" value="ENDOCHITINASE"/>
    <property type="match status" value="1"/>
</dbReference>
<evidence type="ECO:0000256" key="3">
    <source>
        <dbReference type="ARBA" id="ARBA00012729"/>
    </source>
</evidence>
<evidence type="ECO:0000313" key="17">
    <source>
        <dbReference type="Proteomes" id="UP000078240"/>
    </source>
</evidence>
<evidence type="ECO:0000256" key="2">
    <source>
        <dbReference type="ARBA" id="ARBA00004613"/>
    </source>
</evidence>
<comment type="catalytic activity">
    <reaction evidence="1">
        <text>Random endo-hydrolysis of N-acetyl-beta-D-glucosaminide (1-&gt;4)-beta-linkages in chitin and chitodextrins.</text>
        <dbReference type="EC" id="3.2.1.14"/>
    </reaction>
</comment>
<evidence type="ECO:0000256" key="6">
    <source>
        <dbReference type="ARBA" id="ARBA00022801"/>
    </source>
</evidence>
<evidence type="ECO:0000256" key="11">
    <source>
        <dbReference type="ARBA" id="ARBA00023326"/>
    </source>
</evidence>
<dbReference type="GO" id="GO:0005576">
    <property type="term" value="C:extracellular region"/>
    <property type="evidence" value="ECO:0007669"/>
    <property type="project" value="UniProtKB-SubCell"/>
</dbReference>
<name>A0A179GAW2_PURLI</name>
<protein>
    <recommendedName>
        <fullName evidence="3">chitinase</fullName>
        <ecNumber evidence="3">3.2.1.14</ecNumber>
    </recommendedName>
</protein>
<comment type="subcellular location">
    <subcellularLocation>
        <location evidence="2">Secreted</location>
    </subcellularLocation>
</comment>
<feature type="domain" description="GH18" evidence="15">
    <location>
        <begin position="32"/>
        <end position="320"/>
    </location>
</feature>
<evidence type="ECO:0000256" key="8">
    <source>
        <dbReference type="ARBA" id="ARBA00023026"/>
    </source>
</evidence>
<keyword evidence="8" id="KW-0843">Virulence</keyword>
<dbReference type="PANTHER" id="PTHR45708">
    <property type="entry name" value="ENDOCHITINASE"/>
    <property type="match status" value="1"/>
</dbReference>
<evidence type="ECO:0000256" key="9">
    <source>
        <dbReference type="ARBA" id="ARBA00023277"/>
    </source>
</evidence>
<evidence type="ECO:0000259" key="15">
    <source>
        <dbReference type="PROSITE" id="PS51910"/>
    </source>
</evidence>
<dbReference type="InterPro" id="IPR017853">
    <property type="entry name" value="GH"/>
</dbReference>
<dbReference type="GO" id="GO:0006032">
    <property type="term" value="P:chitin catabolic process"/>
    <property type="evidence" value="ECO:0007669"/>
    <property type="project" value="UniProtKB-KW"/>
</dbReference>
<keyword evidence="4" id="KW-0964">Secreted</keyword>
<dbReference type="InterPro" id="IPR050542">
    <property type="entry name" value="Glycosyl_Hydrlase18_Chitinase"/>
</dbReference>